<evidence type="ECO:0000313" key="6">
    <source>
        <dbReference type="EMBL" id="QTA89205.1"/>
    </source>
</evidence>
<dbReference type="SMART" id="SM00282">
    <property type="entry name" value="LamG"/>
    <property type="match status" value="3"/>
</dbReference>
<protein>
    <submittedName>
        <fullName evidence="6">Concanavalin A-like lectin/glucanases domain-containing protein</fullName>
    </submittedName>
</protein>
<dbReference type="InterPro" id="IPR013320">
    <property type="entry name" value="ConA-like_dom_sf"/>
</dbReference>
<feature type="domain" description="Laminin G" evidence="4">
    <location>
        <begin position="116"/>
        <end position="242"/>
    </location>
</feature>
<feature type="domain" description="Laminin G" evidence="4">
    <location>
        <begin position="546"/>
        <end position="672"/>
    </location>
</feature>
<dbReference type="InterPro" id="IPR001791">
    <property type="entry name" value="Laminin_G"/>
</dbReference>
<feature type="region of interest" description="Disordered" evidence="3">
    <location>
        <begin position="804"/>
        <end position="827"/>
    </location>
</feature>
<dbReference type="GO" id="GO:0007166">
    <property type="term" value="P:cell surface receptor signaling pathway"/>
    <property type="evidence" value="ECO:0007669"/>
    <property type="project" value="TreeGrafter"/>
</dbReference>
<evidence type="ECO:0000256" key="1">
    <source>
        <dbReference type="ARBA" id="ARBA00022729"/>
    </source>
</evidence>
<organism evidence="6 7">
    <name type="scientific">Desulfonema magnum</name>
    <dbReference type="NCBI Taxonomy" id="45655"/>
    <lineage>
        <taxon>Bacteria</taxon>
        <taxon>Pseudomonadati</taxon>
        <taxon>Thermodesulfobacteriota</taxon>
        <taxon>Desulfobacteria</taxon>
        <taxon>Desulfobacterales</taxon>
        <taxon>Desulfococcaceae</taxon>
        <taxon>Desulfonema</taxon>
    </lineage>
</organism>
<dbReference type="AlphaFoldDB" id="A0A975GPV4"/>
<evidence type="ECO:0000313" key="7">
    <source>
        <dbReference type="Proteomes" id="UP000663722"/>
    </source>
</evidence>
<feature type="domain" description="Laminin G" evidence="4">
    <location>
        <begin position="331"/>
        <end position="457"/>
    </location>
</feature>
<dbReference type="GO" id="GO:0006508">
    <property type="term" value="P:proteolysis"/>
    <property type="evidence" value="ECO:0007669"/>
    <property type="project" value="TreeGrafter"/>
</dbReference>
<dbReference type="GO" id="GO:0004222">
    <property type="term" value="F:metalloendopeptidase activity"/>
    <property type="evidence" value="ECO:0007669"/>
    <property type="project" value="TreeGrafter"/>
</dbReference>
<dbReference type="GO" id="GO:0005615">
    <property type="term" value="C:extracellular space"/>
    <property type="evidence" value="ECO:0007669"/>
    <property type="project" value="TreeGrafter"/>
</dbReference>
<sequence>MVLGRLGVARSERYFGGPLAEIRIWSKARTQSEIQADMTRTLTGSEPNLLSYWPLTEGSAADIGPGGSHGQIHGNPGTVPFDKVRIQTGEMPLLTALKLDGQDDYVDLGGIDFARGDYTLEAWFATAGSYEDVLAGTVAGTHGVLLEINKAGQVRYFHRAPPGTNNIEILSETAFNDGEWHHAACVRSGADIFLYVDGEPAGRNSGAKDFDKAIDMVLGRLGVARSERYFGGPLAEIRIWSKARTQSEIQADMTRTLTGSEPNLLSYWPLTEGSAADIGPGGSHGQIHGNPGTVPFDKVRIQTGEMPLLTALKLDGQDDYVDLGGIDFARGDYTVEAWFATAGSYEDVLAGTVAGTHGVLLEINKAGQVRYFHRAPPGTNNIEIRSETAFNDGEWHHAACVRSGADIFLYVDGEPAGRNSGAKDFDKAIDMVLGRLGVARSERYFGGPLAEIRIWSKARTQSEIQADMTRTLTGSEPNLLSYWPLTEGSAADIGPGGSHGQIHGNPGTVPFDKVRIQTGEMPLLTALKLDGQDDYVDLGGIDFARGDYTVEAWFATAGSYEDILAGTVAGTHGVLVEINKSGQVRYFHRSPPGTNNIEIRSETAFNDGEWHHAACVRSGADIFLYVDGEPAGRNSGAKDFDKAIDMVLGRLGAARSERYFGGPLAEIRIWGKARSQSEIRADMTRTLTGSEPNLLSYWPLTEGSAADIGPGGSHGQIHGNPGTVPFDKVRIQTGEMPLLTALKLDGQDDYVDLGGIDFARGITLSRHGLPPPAVTRMFSLARSPAPTASFSKSTKPDRCAIFTAPLREPTTSRSVPKPPSMTGSGTMRHVSEAARTYSSMLTASPQAGTRARRTLTRQ</sequence>
<dbReference type="SUPFAM" id="SSF49899">
    <property type="entry name" value="Concanavalin A-like lectins/glucanases"/>
    <property type="match status" value="4"/>
</dbReference>
<name>A0A975GPV4_9BACT</name>
<reference evidence="6" key="1">
    <citation type="journal article" date="2021" name="Microb. Physiol.">
        <title>Proteogenomic Insights into the Physiology of Marine, Sulfate-Reducing, Filamentous Desulfonema limicola and Desulfonema magnum.</title>
        <authorList>
            <person name="Schnaars V."/>
            <person name="Wohlbrand L."/>
            <person name="Scheve S."/>
            <person name="Hinrichs C."/>
            <person name="Reinhardt R."/>
            <person name="Rabus R."/>
        </authorList>
    </citation>
    <scope>NUCLEOTIDE SEQUENCE</scope>
    <source>
        <strain evidence="6">4be13</strain>
    </source>
</reference>
<feature type="region of interest" description="Disordered" evidence="3">
    <location>
        <begin position="839"/>
        <end position="858"/>
    </location>
</feature>
<dbReference type="PANTHER" id="PTHR46130:SF3">
    <property type="entry name" value="CHROMOSOME UNDETERMINED SCAFFOLD_33, WHOLE GENOME SHOTGUN SEQUENCE"/>
    <property type="match status" value="1"/>
</dbReference>
<dbReference type="KEGG" id="dmm:dnm_052550"/>
<feature type="domain" description="LamG-like jellyroll fold" evidence="5">
    <location>
        <begin position="546"/>
        <end position="677"/>
    </location>
</feature>
<feature type="domain" description="LamG-like jellyroll fold" evidence="5">
    <location>
        <begin position="116"/>
        <end position="247"/>
    </location>
</feature>
<dbReference type="Proteomes" id="UP000663722">
    <property type="component" value="Chromosome"/>
</dbReference>
<accession>A0A975GPV4</accession>
<dbReference type="InterPro" id="IPR043543">
    <property type="entry name" value="PAPPA/PAPPA2"/>
</dbReference>
<dbReference type="PANTHER" id="PTHR46130">
    <property type="entry name" value="LAMGL DOMAIN-CONTAINING PROTEIN"/>
    <property type="match status" value="1"/>
</dbReference>
<evidence type="ECO:0000256" key="2">
    <source>
        <dbReference type="ARBA" id="ARBA00023157"/>
    </source>
</evidence>
<dbReference type="EMBL" id="CP061800">
    <property type="protein sequence ID" value="QTA89205.1"/>
    <property type="molecule type" value="Genomic_DNA"/>
</dbReference>
<proteinExistence type="predicted"/>
<feature type="domain" description="LamG-like jellyroll fold" evidence="5">
    <location>
        <begin position="331"/>
        <end position="462"/>
    </location>
</feature>
<dbReference type="Pfam" id="PF13385">
    <property type="entry name" value="Laminin_G_3"/>
    <property type="match status" value="3"/>
</dbReference>
<gene>
    <name evidence="6" type="ORF">dnm_052550</name>
</gene>
<keyword evidence="2" id="KW-1015">Disulfide bond</keyword>
<keyword evidence="1" id="KW-0732">Signal</keyword>
<evidence type="ECO:0000259" key="4">
    <source>
        <dbReference type="SMART" id="SM00282"/>
    </source>
</evidence>
<dbReference type="InterPro" id="IPR006558">
    <property type="entry name" value="LamG-like"/>
</dbReference>
<keyword evidence="7" id="KW-1185">Reference proteome</keyword>
<evidence type="ECO:0000256" key="3">
    <source>
        <dbReference type="SAM" id="MobiDB-lite"/>
    </source>
</evidence>
<dbReference type="SMART" id="SM00560">
    <property type="entry name" value="LamGL"/>
    <property type="match status" value="3"/>
</dbReference>
<evidence type="ECO:0000259" key="5">
    <source>
        <dbReference type="SMART" id="SM00560"/>
    </source>
</evidence>
<dbReference type="Gene3D" id="2.60.120.200">
    <property type="match status" value="4"/>
</dbReference>